<dbReference type="InterPro" id="IPR009841">
    <property type="entry name" value="VirC2"/>
</dbReference>
<dbReference type="InterPro" id="IPR038473">
    <property type="entry name" value="VirC2_C_sf"/>
</dbReference>
<accession>A0A0M9GM57</accession>
<dbReference type="PATRIC" id="fig|1514904.3.peg.1413"/>
<dbReference type="SUPFAM" id="SSF47598">
    <property type="entry name" value="Ribbon-helix-helix"/>
    <property type="match status" value="1"/>
</dbReference>
<dbReference type="AlphaFoldDB" id="A0A0M9GM57"/>
<evidence type="ECO:0000256" key="1">
    <source>
        <dbReference type="SAM" id="MobiDB-lite"/>
    </source>
</evidence>
<dbReference type="OrthoDB" id="8373325at2"/>
<proteinExistence type="predicted"/>
<dbReference type="GO" id="GO:0006355">
    <property type="term" value="P:regulation of DNA-templated transcription"/>
    <property type="evidence" value="ECO:0007669"/>
    <property type="project" value="InterPro"/>
</dbReference>
<gene>
    <name evidence="2" type="ORF">SU32_12795</name>
</gene>
<feature type="compositionally biased region" description="Basic and acidic residues" evidence="1">
    <location>
        <begin position="31"/>
        <end position="47"/>
    </location>
</feature>
<dbReference type="InterPro" id="IPR010985">
    <property type="entry name" value="Ribbon_hlx_hlx"/>
</dbReference>
<name>A0A0M9GM57_9HYPH</name>
<reference evidence="2 3" key="1">
    <citation type="submission" date="2015-01" db="EMBL/GenBank/DDBJ databases">
        <title>Ahrensia donghaiensis sp. nov., a novel dimethylsulphoniopropionate-cleavage bacterium isolated from seawater and emended descriptions of the genus Ahrensia and Ahrensia kielensis.</title>
        <authorList>
            <person name="Liu J."/>
        </authorList>
    </citation>
    <scope>NUCLEOTIDE SEQUENCE [LARGE SCALE GENOMIC DNA]</scope>
    <source>
        <strain evidence="2 3">LZD062</strain>
    </source>
</reference>
<dbReference type="STRING" id="1514904.SU32_12795"/>
<organism evidence="2 3">
    <name type="scientific">Ahrensia marina</name>
    <dbReference type="NCBI Taxonomy" id="1514904"/>
    <lineage>
        <taxon>Bacteria</taxon>
        <taxon>Pseudomonadati</taxon>
        <taxon>Pseudomonadota</taxon>
        <taxon>Alphaproteobacteria</taxon>
        <taxon>Hyphomicrobiales</taxon>
        <taxon>Ahrensiaceae</taxon>
        <taxon>Ahrensia</taxon>
    </lineage>
</organism>
<dbReference type="Proteomes" id="UP000038011">
    <property type="component" value="Unassembled WGS sequence"/>
</dbReference>
<keyword evidence="3" id="KW-1185">Reference proteome</keyword>
<feature type="region of interest" description="Disordered" evidence="1">
    <location>
        <begin position="1"/>
        <end position="50"/>
    </location>
</feature>
<dbReference type="Pfam" id="PF07181">
    <property type="entry name" value="VirC2"/>
    <property type="match status" value="1"/>
</dbReference>
<comment type="caution">
    <text evidence="2">The sequence shown here is derived from an EMBL/GenBank/DDBJ whole genome shotgun (WGS) entry which is preliminary data.</text>
</comment>
<protein>
    <submittedName>
        <fullName evidence="2">Uncharacterized protein</fullName>
    </submittedName>
</protein>
<sequence length="176" mass="19625">MGIKQPPTYVHPNKRKTVTPEPVRRAPQQAPKKEWPQKKKEGTELGKQRRLSLQSADKTIRLRLVIYPPTNGQLPLYDQMIASGIEPKTALLGLLKRGFPAFEKKLTAGSIKAPTNDLDISGAPVDTTRNVSPQFIEAAKALFDPFEILSDRALGRKIAETILVQIEENEPDAKQH</sequence>
<dbReference type="Gene3D" id="1.10.1220.190">
    <property type="entry name" value="VirC2, RHH domain"/>
    <property type="match status" value="1"/>
</dbReference>
<evidence type="ECO:0000313" key="3">
    <source>
        <dbReference type="Proteomes" id="UP000038011"/>
    </source>
</evidence>
<evidence type="ECO:0000313" key="2">
    <source>
        <dbReference type="EMBL" id="KPB00686.1"/>
    </source>
</evidence>
<dbReference type="RefSeq" id="WP_053999764.1">
    <property type="nucleotide sequence ID" value="NZ_JXMU01000018.1"/>
</dbReference>
<dbReference type="EMBL" id="JXMU01000018">
    <property type="protein sequence ID" value="KPB00686.1"/>
    <property type="molecule type" value="Genomic_DNA"/>
</dbReference>